<keyword evidence="3" id="KW-1185">Reference proteome</keyword>
<dbReference type="Proteomes" id="UP001165590">
    <property type="component" value="Unassembled WGS sequence"/>
</dbReference>
<comment type="caution">
    <text evidence="2">The sequence shown here is derived from an EMBL/GenBank/DDBJ whole genome shotgun (WGS) entry which is preliminary data.</text>
</comment>
<gene>
    <name evidence="2" type="ORF">K3769_17640</name>
</gene>
<accession>A0ABT3V4A3</accession>
<evidence type="ECO:0000313" key="2">
    <source>
        <dbReference type="EMBL" id="MCX4234580.1"/>
    </source>
</evidence>
<evidence type="ECO:0000256" key="1">
    <source>
        <dbReference type="SAM" id="MobiDB-lite"/>
    </source>
</evidence>
<proteinExistence type="predicted"/>
<feature type="region of interest" description="Disordered" evidence="1">
    <location>
        <begin position="95"/>
        <end position="117"/>
    </location>
</feature>
<sequence length="117" mass="12753">MQQVLSLHPGSYCFFVFSRWMTVGNVHERPLEQIFSGVAMRAARAELETVFPDTATSDRPTCLPECNPSFETCAPQTVCAPDAACTPTSDGGLLNRPLPSPHQSVRYHNPGVSGTRC</sequence>
<name>A0ABT3V4A3_9ACTN</name>
<evidence type="ECO:0000313" key="3">
    <source>
        <dbReference type="Proteomes" id="UP001165590"/>
    </source>
</evidence>
<dbReference type="RefSeq" id="WP_267031762.1">
    <property type="nucleotide sequence ID" value="NZ_JAIFZO010000002.1"/>
</dbReference>
<protein>
    <submittedName>
        <fullName evidence="2">Uncharacterized protein</fullName>
    </submittedName>
</protein>
<organism evidence="2 3">
    <name type="scientific">Streptomyces ortus</name>
    <dbReference type="NCBI Taxonomy" id="2867268"/>
    <lineage>
        <taxon>Bacteria</taxon>
        <taxon>Bacillati</taxon>
        <taxon>Actinomycetota</taxon>
        <taxon>Actinomycetes</taxon>
        <taxon>Kitasatosporales</taxon>
        <taxon>Streptomycetaceae</taxon>
        <taxon>Streptomyces</taxon>
    </lineage>
</organism>
<dbReference type="EMBL" id="JAIFZO010000002">
    <property type="protein sequence ID" value="MCX4234580.1"/>
    <property type="molecule type" value="Genomic_DNA"/>
</dbReference>
<reference evidence="2" key="1">
    <citation type="journal article" date="2022" name="bioRxiv">
        <title>Discovery and biosynthetic assessment of Streptomyces ortus sp nov. isolated from a deep-sea sponge.</title>
        <authorList>
            <person name="Williams S.E."/>
        </authorList>
    </citation>
    <scope>NUCLEOTIDE SEQUENCE</scope>
    <source>
        <strain evidence="2">A15ISP2-DRY2</strain>
    </source>
</reference>